<comment type="caution">
    <text evidence="4">The sequence shown here is derived from an EMBL/GenBank/DDBJ whole genome shotgun (WGS) entry which is preliminary data.</text>
</comment>
<dbReference type="Pfam" id="PF13432">
    <property type="entry name" value="TPR_16"/>
    <property type="match status" value="1"/>
</dbReference>
<dbReference type="OrthoDB" id="9766710at2"/>
<evidence type="ECO:0000256" key="3">
    <source>
        <dbReference type="PROSITE-ProRule" id="PRU00339"/>
    </source>
</evidence>
<evidence type="ECO:0000313" key="4">
    <source>
        <dbReference type="EMBL" id="EAR60106.1"/>
    </source>
</evidence>
<evidence type="ECO:0000256" key="1">
    <source>
        <dbReference type="ARBA" id="ARBA00022737"/>
    </source>
</evidence>
<dbReference type="AlphaFoldDB" id="A0A7U8C3J2"/>
<dbReference type="PANTHER" id="PTHR44943:SF8">
    <property type="entry name" value="TPR REPEAT-CONTAINING PROTEIN MJ0263"/>
    <property type="match status" value="1"/>
</dbReference>
<evidence type="ECO:0000256" key="2">
    <source>
        <dbReference type="ARBA" id="ARBA00022803"/>
    </source>
</evidence>
<dbReference type="InterPro" id="IPR019734">
    <property type="entry name" value="TPR_rpt"/>
</dbReference>
<dbReference type="Gene3D" id="1.25.40.10">
    <property type="entry name" value="Tetratricopeptide repeat domain"/>
    <property type="match status" value="4"/>
</dbReference>
<gene>
    <name evidence="4" type="ORF">MED92_17242</name>
</gene>
<keyword evidence="5" id="KW-1185">Reference proteome</keyword>
<dbReference type="Proteomes" id="UP000002171">
    <property type="component" value="Unassembled WGS sequence"/>
</dbReference>
<dbReference type="Pfam" id="PF13428">
    <property type="entry name" value="TPR_14"/>
    <property type="match status" value="1"/>
</dbReference>
<dbReference type="InterPro" id="IPR011990">
    <property type="entry name" value="TPR-like_helical_dom_sf"/>
</dbReference>
<dbReference type="PROSITE" id="PS51257">
    <property type="entry name" value="PROKAR_LIPOPROTEIN"/>
    <property type="match status" value="1"/>
</dbReference>
<feature type="repeat" description="TPR" evidence="3">
    <location>
        <begin position="179"/>
        <end position="212"/>
    </location>
</feature>
<reference evidence="4 5" key="1">
    <citation type="submission" date="2006-02" db="EMBL/GenBank/DDBJ databases">
        <authorList>
            <person name="Pinhassi J."/>
            <person name="Pedros-Alio C."/>
            <person name="Ferriera S."/>
            <person name="Johnson J."/>
            <person name="Kravitz S."/>
            <person name="Halpern A."/>
            <person name="Remington K."/>
            <person name="Beeson K."/>
            <person name="Tran B."/>
            <person name="Rogers Y.-H."/>
            <person name="Friedman R."/>
            <person name="Venter J.C."/>
        </authorList>
    </citation>
    <scope>NUCLEOTIDE SEQUENCE [LARGE SCALE GENOMIC DNA]</scope>
    <source>
        <strain evidence="4 5">MED92</strain>
    </source>
</reference>
<dbReference type="RefSeq" id="WP_007021113.1">
    <property type="nucleotide sequence ID" value="NZ_CH724125.1"/>
</dbReference>
<dbReference type="InterPro" id="IPR051685">
    <property type="entry name" value="Ycf3/AcsC/BcsC/TPR_MFPF"/>
</dbReference>
<evidence type="ECO:0000313" key="5">
    <source>
        <dbReference type="Proteomes" id="UP000002171"/>
    </source>
</evidence>
<dbReference type="EMBL" id="AAOW01000024">
    <property type="protein sequence ID" value="EAR60106.1"/>
    <property type="molecule type" value="Genomic_DNA"/>
</dbReference>
<dbReference type="SMART" id="SM00028">
    <property type="entry name" value="TPR"/>
    <property type="match status" value="8"/>
</dbReference>
<dbReference type="Pfam" id="PF14559">
    <property type="entry name" value="TPR_19"/>
    <property type="match status" value="1"/>
</dbReference>
<keyword evidence="1" id="KW-0677">Repeat</keyword>
<accession>A0A7U8C3J2</accession>
<dbReference type="PANTHER" id="PTHR44943">
    <property type="entry name" value="CELLULOSE SYNTHASE OPERON PROTEIN C"/>
    <property type="match status" value="1"/>
</dbReference>
<dbReference type="PROSITE" id="PS50005">
    <property type="entry name" value="TPR"/>
    <property type="match status" value="2"/>
</dbReference>
<keyword evidence="2 3" id="KW-0802">TPR repeat</keyword>
<name>A0A7U8C3J2_NEPCE</name>
<sequence length="564" mass="63313">MNRLLLIPVVVLLGLQGCKSVPTQPSPPKLASPEYVAGEFNQESLYDLLLAEIAGQNRLFPVALDNYVTQAKKTQDAGVAERATRIAQYLRDTDKIIETARIWREIDSENPEPYQIEANMLLHQGLYQEALPLVKKALEFDALRTLALIRGQANRINKDVLSSYVTMLKAFRTEETPRADLELTLALLHKAEGATQSALSAFNRALSIDPDNPEALIQKAELLREDEDIKGALQLIEAAFEQQPENRQLHILYTQLLFQTKQTKKGVTQAEALVQNNLKDHQLTYYLALLMLENEAPESALKAFNHLLELKPEDTSPNFYLGHIAQAKGDKETAIKHYSAVSNGNNVLQSLSRAIGLLNDSAEREKVESILSEARSSLPDQAPQLFTLEAEWLNLHNYKEEALTLLEDALGLFTDNTTLLYTRAMMVESTDFPLAEQDLRRVLELEPDNSTAQNALGYTLLLHTSRYEEALELIQAALNSEPEDPAILDSMGWALFKLERYNEALPYLEKAHALYSDPEVSSHLIQTYWALGQKDRALDLLNKSRAESPDNPFLEEAAQLIDAN</sequence>
<dbReference type="SUPFAM" id="SSF48452">
    <property type="entry name" value="TPR-like"/>
    <property type="match status" value="2"/>
</dbReference>
<organism evidence="4 5">
    <name type="scientific">Neptuniibacter caesariensis</name>
    <dbReference type="NCBI Taxonomy" id="207954"/>
    <lineage>
        <taxon>Bacteria</taxon>
        <taxon>Pseudomonadati</taxon>
        <taxon>Pseudomonadota</taxon>
        <taxon>Gammaproteobacteria</taxon>
        <taxon>Oceanospirillales</taxon>
        <taxon>Oceanospirillaceae</taxon>
        <taxon>Neptuniibacter</taxon>
    </lineage>
</organism>
<proteinExistence type="predicted"/>
<protein>
    <submittedName>
        <fullName evidence="4">TPR domain protein</fullName>
    </submittedName>
</protein>
<feature type="repeat" description="TPR" evidence="3">
    <location>
        <begin position="281"/>
        <end position="314"/>
    </location>
</feature>